<dbReference type="Proteomes" id="UP000681720">
    <property type="component" value="Unassembled WGS sequence"/>
</dbReference>
<dbReference type="EMBL" id="CAJOBI010039776">
    <property type="protein sequence ID" value="CAF4318792.1"/>
    <property type="molecule type" value="Genomic_DNA"/>
</dbReference>
<dbReference type="Proteomes" id="UP000681967">
    <property type="component" value="Unassembled WGS sequence"/>
</dbReference>
<comment type="caution">
    <text evidence="1">The sequence shown here is derived from an EMBL/GenBank/DDBJ whole genome shotgun (WGS) entry which is preliminary data.</text>
</comment>
<organism evidence="1 4">
    <name type="scientific">Rotaria magnacalcarata</name>
    <dbReference type="NCBI Taxonomy" id="392030"/>
    <lineage>
        <taxon>Eukaryota</taxon>
        <taxon>Metazoa</taxon>
        <taxon>Spiralia</taxon>
        <taxon>Gnathifera</taxon>
        <taxon>Rotifera</taxon>
        <taxon>Eurotatoria</taxon>
        <taxon>Bdelloidea</taxon>
        <taxon>Philodinida</taxon>
        <taxon>Philodinidae</taxon>
        <taxon>Rotaria</taxon>
    </lineage>
</organism>
<name>A0A8S2U2Y5_9BILA</name>
<dbReference type="AlphaFoldDB" id="A0A8S2U2Y5"/>
<sequence>MNASLQPGHKYILVATTFNPKAVGKFLIVYSGPAAINVRSQNQPRLAAGERE</sequence>
<dbReference type="EMBL" id="CAJOBJ010165372">
    <property type="protein sequence ID" value="CAF4862335.1"/>
    <property type="molecule type" value="Genomic_DNA"/>
</dbReference>
<gene>
    <name evidence="2" type="ORF">BYL167_LOCUS31535</name>
    <name evidence="3" type="ORF">GIL414_LOCUS49944</name>
    <name evidence="1" type="ORF">SMN809_LOCUS26861</name>
</gene>
<evidence type="ECO:0000313" key="2">
    <source>
        <dbReference type="EMBL" id="CAF4400633.1"/>
    </source>
</evidence>
<evidence type="ECO:0000313" key="4">
    <source>
        <dbReference type="Proteomes" id="UP000676336"/>
    </source>
</evidence>
<accession>A0A8S2U2Y5</accession>
<dbReference type="EMBL" id="CAJOBH010055691">
    <property type="protein sequence ID" value="CAF4400633.1"/>
    <property type="molecule type" value="Genomic_DNA"/>
</dbReference>
<evidence type="ECO:0000313" key="1">
    <source>
        <dbReference type="EMBL" id="CAF4318792.1"/>
    </source>
</evidence>
<evidence type="ECO:0000313" key="3">
    <source>
        <dbReference type="EMBL" id="CAF4862335.1"/>
    </source>
</evidence>
<reference evidence="1" key="1">
    <citation type="submission" date="2021-02" db="EMBL/GenBank/DDBJ databases">
        <authorList>
            <person name="Nowell W R."/>
        </authorList>
    </citation>
    <scope>NUCLEOTIDE SEQUENCE</scope>
</reference>
<dbReference type="Proteomes" id="UP000676336">
    <property type="component" value="Unassembled WGS sequence"/>
</dbReference>
<protein>
    <submittedName>
        <fullName evidence="1">Uncharacterized protein</fullName>
    </submittedName>
</protein>
<feature type="non-terminal residue" evidence="1">
    <location>
        <position position="52"/>
    </location>
</feature>
<proteinExistence type="predicted"/>